<evidence type="ECO:0000313" key="4">
    <source>
        <dbReference type="Proteomes" id="UP000035352"/>
    </source>
</evidence>
<feature type="chain" id="PRO_5002552062" description="PEP-CTERM protein-sorting domain-containing protein" evidence="2">
    <location>
        <begin position="34"/>
        <end position="754"/>
    </location>
</feature>
<name>A0A0G3BPI7_9BURK</name>
<dbReference type="NCBIfam" id="TIGR02595">
    <property type="entry name" value="PEP_CTERM"/>
    <property type="match status" value="1"/>
</dbReference>
<feature type="signal peptide" evidence="2">
    <location>
        <begin position="1"/>
        <end position="33"/>
    </location>
</feature>
<reference evidence="3 4" key="1">
    <citation type="submission" date="2015-05" db="EMBL/GenBank/DDBJ databases">
        <authorList>
            <person name="Tang B."/>
            <person name="Yu Y."/>
        </authorList>
    </citation>
    <scope>NUCLEOTIDE SEQUENCE [LARGE SCALE GENOMIC DNA]</scope>
    <source>
        <strain evidence="3 4">DSM 7029</strain>
    </source>
</reference>
<evidence type="ECO:0008006" key="5">
    <source>
        <dbReference type="Google" id="ProtNLM"/>
    </source>
</evidence>
<accession>A0A0G3BPI7</accession>
<protein>
    <recommendedName>
        <fullName evidence="5">PEP-CTERM protein-sorting domain-containing protein</fullName>
    </recommendedName>
</protein>
<organism evidence="3 4">
    <name type="scientific">Caldimonas brevitalea</name>
    <dbReference type="NCBI Taxonomy" id="413882"/>
    <lineage>
        <taxon>Bacteria</taxon>
        <taxon>Pseudomonadati</taxon>
        <taxon>Pseudomonadota</taxon>
        <taxon>Betaproteobacteria</taxon>
        <taxon>Burkholderiales</taxon>
        <taxon>Sphaerotilaceae</taxon>
        <taxon>Caldimonas</taxon>
    </lineage>
</organism>
<evidence type="ECO:0000256" key="2">
    <source>
        <dbReference type="SAM" id="SignalP"/>
    </source>
</evidence>
<evidence type="ECO:0000313" key="3">
    <source>
        <dbReference type="EMBL" id="AKJ29898.1"/>
    </source>
</evidence>
<sequence>MNGRKLSSRPHEVWRSRLTAVLLSTASAASALAADTVFIGGAPGGDRWDLDANWSAGAPVSASTRALLGNSFSLVASGSFAVSTLHGNRFLQVVGGEIELNAPGSTLGQLYLQGGRLTGPGSLTARSLDWEAGELAGPALTVTGNARLRGALQGGASRVELLGVSTAGQAALQFAGGGAAFIQRGSLTASGSLAFDVTDNAAWINTGVMTLKDGRLRTSGGTISQTGTLNIADSGHFVLDHNGADNMLSTGNWHIGKEATLSVVGVAAWHDFASGTVDNRGTLKVDAPQLGTVVAFGTTATLRGPGGLEVGRAAFISHNAETMQLGWVRLAGPEDPIEHGPGSITLAGGLTVDRLDWGHGNLEAGGPVTVNGDAKLHGWGWNASTSGDPAFNKLMRGTWNFHGDVTWDGAVPIIGDGTVNIAEGARFLDNNVYRPGFEELSARFVSATVNNDGTYLMAGGGVTGIARVNNRGTIRLVGGSELHLHGFRNHGRVEVLDSRAAINLEHLSVLEGVYLIRNGELAPYGNGPERLHHNRAELVLDGAGSRQSVFGPQLDNDGRLAALHGAVLQLGALRQLGELEIDGASGARLSGSFIQTGASARTWIDGWLAASGMHLEGGLFSAGLEGQTGHAELDVQQVSFISGVLLVDIRDRADFDTVSVDGQAQLGGALQLLFGEVPPAYGVYRFLSASGGVSGRFDSVDWELDPALYRVSVLYGANFVELGVSAVPEPASWLLTLFGGLVAVYRNRRSSRRR</sequence>
<keyword evidence="1" id="KW-0812">Transmembrane</keyword>
<dbReference type="EMBL" id="CP011371">
    <property type="protein sequence ID" value="AKJ29898.1"/>
    <property type="molecule type" value="Genomic_DNA"/>
</dbReference>
<proteinExistence type="predicted"/>
<keyword evidence="1" id="KW-0472">Membrane</keyword>
<keyword evidence="2" id="KW-0732">Signal</keyword>
<dbReference type="Proteomes" id="UP000035352">
    <property type="component" value="Chromosome"/>
</dbReference>
<keyword evidence="1" id="KW-1133">Transmembrane helix</keyword>
<evidence type="ECO:0000256" key="1">
    <source>
        <dbReference type="SAM" id="Phobius"/>
    </source>
</evidence>
<feature type="transmembrane region" description="Helical" evidence="1">
    <location>
        <begin position="730"/>
        <end position="747"/>
    </location>
</feature>
<dbReference type="AlphaFoldDB" id="A0A0G3BPI7"/>
<dbReference type="InterPro" id="IPR013424">
    <property type="entry name" value="Ice-binding_C"/>
</dbReference>
<dbReference type="KEGG" id="pbh:AAW51_3207"/>
<gene>
    <name evidence="3" type="ORF">AAW51_3207</name>
</gene>
<keyword evidence="4" id="KW-1185">Reference proteome</keyword>